<protein>
    <recommendedName>
        <fullName evidence="11">G-protein coupled receptors family 1 profile domain-containing protein</fullName>
    </recommendedName>
</protein>
<evidence type="ECO:0000256" key="6">
    <source>
        <dbReference type="ARBA" id="ARBA00023136"/>
    </source>
</evidence>
<dbReference type="InterPro" id="IPR050569">
    <property type="entry name" value="TAAR"/>
</dbReference>
<dbReference type="STRING" id="45351.A7SI22"/>
<accession>A7SI22</accession>
<evidence type="ECO:0000256" key="7">
    <source>
        <dbReference type="ARBA" id="ARBA00023170"/>
    </source>
</evidence>
<evidence type="ECO:0000256" key="1">
    <source>
        <dbReference type="ARBA" id="ARBA00004651"/>
    </source>
</evidence>
<keyword evidence="13" id="KW-1185">Reference proteome</keyword>
<evidence type="ECO:0000313" key="13">
    <source>
        <dbReference type="Proteomes" id="UP000001593"/>
    </source>
</evidence>
<evidence type="ECO:0000256" key="4">
    <source>
        <dbReference type="ARBA" id="ARBA00022989"/>
    </source>
</evidence>
<feature type="transmembrane region" description="Helical" evidence="10">
    <location>
        <begin position="78"/>
        <end position="105"/>
    </location>
</feature>
<feature type="transmembrane region" description="Helical" evidence="10">
    <location>
        <begin position="117"/>
        <end position="138"/>
    </location>
</feature>
<dbReference type="Gene3D" id="1.20.1070.10">
    <property type="entry name" value="Rhodopsin 7-helix transmembrane proteins"/>
    <property type="match status" value="1"/>
</dbReference>
<evidence type="ECO:0000256" key="9">
    <source>
        <dbReference type="RuleBase" id="RU000688"/>
    </source>
</evidence>
<keyword evidence="5 9" id="KW-0297">G-protein coupled receptor</keyword>
<dbReference type="PhylomeDB" id="A7SI22"/>
<organism evidence="12 13">
    <name type="scientific">Nematostella vectensis</name>
    <name type="common">Starlet sea anemone</name>
    <dbReference type="NCBI Taxonomy" id="45351"/>
    <lineage>
        <taxon>Eukaryota</taxon>
        <taxon>Metazoa</taxon>
        <taxon>Cnidaria</taxon>
        <taxon>Anthozoa</taxon>
        <taxon>Hexacorallia</taxon>
        <taxon>Actiniaria</taxon>
        <taxon>Edwardsiidae</taxon>
        <taxon>Nematostella</taxon>
    </lineage>
</organism>
<evidence type="ECO:0000313" key="12">
    <source>
        <dbReference type="EMBL" id="EDO36649.1"/>
    </source>
</evidence>
<dbReference type="InterPro" id="IPR017452">
    <property type="entry name" value="GPCR_Rhodpsn_7TM"/>
</dbReference>
<dbReference type="Pfam" id="PF00001">
    <property type="entry name" value="7tm_1"/>
    <property type="match status" value="1"/>
</dbReference>
<keyword evidence="8 9" id="KW-0807">Transducer</keyword>
<evidence type="ECO:0000256" key="2">
    <source>
        <dbReference type="ARBA" id="ARBA00022475"/>
    </source>
</evidence>
<dbReference type="PROSITE" id="PS50262">
    <property type="entry name" value="G_PROTEIN_RECEP_F1_2"/>
    <property type="match status" value="1"/>
</dbReference>
<feature type="transmembrane region" description="Helical" evidence="10">
    <location>
        <begin position="241"/>
        <end position="262"/>
    </location>
</feature>
<evidence type="ECO:0000256" key="3">
    <source>
        <dbReference type="ARBA" id="ARBA00022692"/>
    </source>
</evidence>
<keyword evidence="6 10" id="KW-0472">Membrane</keyword>
<evidence type="ECO:0000259" key="11">
    <source>
        <dbReference type="PROSITE" id="PS50262"/>
    </source>
</evidence>
<proteinExistence type="inferred from homology"/>
<gene>
    <name evidence="12" type="ORF">NEMVEDRAFT_v1g212594</name>
</gene>
<dbReference type="EMBL" id="DS469664">
    <property type="protein sequence ID" value="EDO36649.1"/>
    <property type="molecule type" value="Genomic_DNA"/>
</dbReference>
<dbReference type="AlphaFoldDB" id="A7SI22"/>
<sequence length="326" mass="37002">MLNSSKFSSSQQPSFLCFTLRHQALTFGSAYQASPTSGIIWTAVIVNTVSIPFTVFANALVILALLRYPHMRSTSNTLVGWLAVADGLCGLVAQPLFVCVTLMYGMTSVTRCVMEELTFSVIRTFYGTSLLHVMLINIERYIAITRPLRYPSIVTKERVTLSVTTSWVVATITSTIFYVESWTSVYINVLSALYLACVCVSVFCCFVVTRKSRQHQRQIAIEHRRLGWSETTCSNFKNVRLWFVGVTFMWVATHALSGLIARKVFSESPYDSTAFIWTCIFTNCWLNPLVIFWKSAKFRAAFREILRCRKETPQQRAVLGRPFFLS</sequence>
<dbReference type="CDD" id="cd00637">
    <property type="entry name" value="7tm_classA_rhodopsin-like"/>
    <property type="match status" value="1"/>
</dbReference>
<dbReference type="GO" id="GO:0001609">
    <property type="term" value="F:G protein-coupled adenosine receptor activity"/>
    <property type="evidence" value="ECO:0000318"/>
    <property type="project" value="GO_Central"/>
</dbReference>
<dbReference type="PROSITE" id="PS00237">
    <property type="entry name" value="G_PROTEIN_RECEP_F1_1"/>
    <property type="match status" value="1"/>
</dbReference>
<keyword evidence="4 10" id="KW-1133">Transmembrane helix</keyword>
<dbReference type="GO" id="GO:0007186">
    <property type="term" value="P:G protein-coupled receptor signaling pathway"/>
    <property type="evidence" value="ECO:0000318"/>
    <property type="project" value="GO_Central"/>
</dbReference>
<feature type="transmembrane region" description="Helical" evidence="10">
    <location>
        <begin position="274"/>
        <end position="293"/>
    </location>
</feature>
<evidence type="ECO:0000256" key="5">
    <source>
        <dbReference type="ARBA" id="ARBA00023040"/>
    </source>
</evidence>
<evidence type="ECO:0000256" key="10">
    <source>
        <dbReference type="SAM" id="Phobius"/>
    </source>
</evidence>
<dbReference type="SMART" id="SM01381">
    <property type="entry name" value="7TM_GPCR_Srsx"/>
    <property type="match status" value="1"/>
</dbReference>
<feature type="transmembrane region" description="Helical" evidence="10">
    <location>
        <begin position="39"/>
        <end position="66"/>
    </location>
</feature>
<keyword evidence="3 9" id="KW-0812">Transmembrane</keyword>
<dbReference type="SUPFAM" id="SSF81321">
    <property type="entry name" value="Family A G protein-coupled receptor-like"/>
    <property type="match status" value="1"/>
</dbReference>
<dbReference type="PRINTS" id="PR00237">
    <property type="entry name" value="GPCRRHODOPSN"/>
</dbReference>
<dbReference type="PANTHER" id="PTHR24249">
    <property type="entry name" value="HISTAMINE RECEPTOR-RELATED G-PROTEIN COUPLED RECEPTOR"/>
    <property type="match status" value="1"/>
</dbReference>
<dbReference type="Proteomes" id="UP000001593">
    <property type="component" value="Unassembled WGS sequence"/>
</dbReference>
<dbReference type="InterPro" id="IPR000276">
    <property type="entry name" value="GPCR_Rhodpsn"/>
</dbReference>
<dbReference type="InParanoid" id="A7SI22"/>
<feature type="domain" description="G-protein coupled receptors family 1 profile" evidence="11">
    <location>
        <begin position="57"/>
        <end position="197"/>
    </location>
</feature>
<keyword evidence="2" id="KW-1003">Cell membrane</keyword>
<comment type="similarity">
    <text evidence="9">Belongs to the G-protein coupled receptor 1 family.</text>
</comment>
<dbReference type="PANTHER" id="PTHR24249:SF421">
    <property type="entry name" value="G-PROTEIN COUPLED RECEPTORS FAMILY 1 PROFILE DOMAIN-CONTAINING PROTEIN"/>
    <property type="match status" value="1"/>
</dbReference>
<keyword evidence="7 9" id="KW-0675">Receptor</keyword>
<name>A7SI22_NEMVE</name>
<comment type="subcellular location">
    <subcellularLocation>
        <location evidence="1">Cell membrane</location>
        <topology evidence="1">Multi-pass membrane protein</topology>
    </subcellularLocation>
</comment>
<dbReference type="HOGENOM" id="CLU_077502_0_0_1"/>
<feature type="transmembrane region" description="Helical" evidence="10">
    <location>
        <begin position="159"/>
        <end position="179"/>
    </location>
</feature>
<reference evidence="12 13" key="1">
    <citation type="journal article" date="2007" name="Science">
        <title>Sea anemone genome reveals ancestral eumetazoan gene repertoire and genomic organization.</title>
        <authorList>
            <person name="Putnam N.H."/>
            <person name="Srivastava M."/>
            <person name="Hellsten U."/>
            <person name="Dirks B."/>
            <person name="Chapman J."/>
            <person name="Salamov A."/>
            <person name="Terry A."/>
            <person name="Shapiro H."/>
            <person name="Lindquist E."/>
            <person name="Kapitonov V.V."/>
            <person name="Jurka J."/>
            <person name="Genikhovich G."/>
            <person name="Grigoriev I.V."/>
            <person name="Lucas S.M."/>
            <person name="Steele R.E."/>
            <person name="Finnerty J.R."/>
            <person name="Technau U."/>
            <person name="Martindale M.Q."/>
            <person name="Rokhsar D.S."/>
        </authorList>
    </citation>
    <scope>NUCLEOTIDE SEQUENCE [LARGE SCALE GENOMIC DNA]</scope>
    <source>
        <strain evidence="13">CH2 X CH6</strain>
    </source>
</reference>
<dbReference type="GO" id="GO:0005886">
    <property type="term" value="C:plasma membrane"/>
    <property type="evidence" value="ECO:0000318"/>
    <property type="project" value="GO_Central"/>
</dbReference>
<evidence type="ECO:0000256" key="8">
    <source>
        <dbReference type="ARBA" id="ARBA00023224"/>
    </source>
</evidence>
<feature type="transmembrane region" description="Helical" evidence="10">
    <location>
        <begin position="185"/>
        <end position="208"/>
    </location>
</feature>